<dbReference type="OrthoDB" id="9805533at2"/>
<dbReference type="InterPro" id="IPR011538">
    <property type="entry name" value="Nuo51_FMN-bd"/>
</dbReference>
<keyword evidence="3" id="KW-0479">Metal-binding</keyword>
<keyword evidence="8" id="KW-1185">Reference proteome</keyword>
<accession>A0A426JLY3</accession>
<dbReference type="Proteomes" id="UP000274515">
    <property type="component" value="Unassembled WGS sequence"/>
</dbReference>
<dbReference type="SUPFAM" id="SSF142984">
    <property type="entry name" value="Nqo1 middle domain-like"/>
    <property type="match status" value="1"/>
</dbReference>
<dbReference type="Gene3D" id="3.40.50.11540">
    <property type="entry name" value="NADH-ubiquinone oxidoreductase 51kDa subunit"/>
    <property type="match status" value="1"/>
</dbReference>
<dbReference type="InterPro" id="IPR019575">
    <property type="entry name" value="Nuop51_4Fe4S-bd"/>
</dbReference>
<reference evidence="7 8" key="1">
    <citation type="submission" date="2018-11" db="EMBL/GenBank/DDBJ databases">
        <title>Saccharopolyspora rhizosphaerae sp. nov., an actinomycete isolated from rhizosphere soil in Thailand.</title>
        <authorList>
            <person name="Intra B."/>
            <person name="Euanorasetr J."/>
            <person name="Take A."/>
            <person name="Inahashi Y."/>
            <person name="Mori M."/>
            <person name="Panbangred W."/>
            <person name="Matsumoto A."/>
        </authorList>
    </citation>
    <scope>NUCLEOTIDE SEQUENCE [LARGE SCALE GENOMIC DNA]</scope>
    <source>
        <strain evidence="7 8">H219</strain>
    </source>
</reference>
<gene>
    <name evidence="7" type="ORF">EIL87_20205</name>
</gene>
<name>A0A426JLY3_9PSEU</name>
<evidence type="ECO:0000259" key="6">
    <source>
        <dbReference type="SMART" id="SM00928"/>
    </source>
</evidence>
<dbReference type="Pfam" id="PF10589">
    <property type="entry name" value="NADH_4Fe-4S"/>
    <property type="match status" value="1"/>
</dbReference>
<comment type="caution">
    <text evidence="7">The sequence shown here is derived from an EMBL/GenBank/DDBJ whole genome shotgun (WGS) entry which is preliminary data.</text>
</comment>
<dbReference type="PANTHER" id="PTHR43578:SF3">
    <property type="entry name" value="NADH-QUINONE OXIDOREDUCTASE SUBUNIT F"/>
    <property type="match status" value="1"/>
</dbReference>
<dbReference type="SUPFAM" id="SSF140490">
    <property type="entry name" value="Nqo1C-terminal domain-like"/>
    <property type="match status" value="1"/>
</dbReference>
<organism evidence="7 8">
    <name type="scientific">Saccharopolyspora rhizosphaerae</name>
    <dbReference type="NCBI Taxonomy" id="2492662"/>
    <lineage>
        <taxon>Bacteria</taxon>
        <taxon>Bacillati</taxon>
        <taxon>Actinomycetota</taxon>
        <taxon>Actinomycetes</taxon>
        <taxon>Pseudonocardiales</taxon>
        <taxon>Pseudonocardiaceae</taxon>
        <taxon>Saccharopolyspora</taxon>
    </lineage>
</organism>
<evidence type="ECO:0000256" key="3">
    <source>
        <dbReference type="ARBA" id="ARBA00022723"/>
    </source>
</evidence>
<evidence type="ECO:0000256" key="2">
    <source>
        <dbReference type="ARBA" id="ARBA00022485"/>
    </source>
</evidence>
<dbReference type="PANTHER" id="PTHR43578">
    <property type="entry name" value="NADH-QUINONE OXIDOREDUCTASE SUBUNIT F"/>
    <property type="match status" value="1"/>
</dbReference>
<dbReference type="InterPro" id="IPR001949">
    <property type="entry name" value="NADH-UbQ_OxRdtase_51kDa_CS"/>
</dbReference>
<dbReference type="Gene3D" id="3.40.30.10">
    <property type="entry name" value="Glutaredoxin"/>
    <property type="match status" value="1"/>
</dbReference>
<dbReference type="SUPFAM" id="SSF142019">
    <property type="entry name" value="Nqo1 FMN-binding domain-like"/>
    <property type="match status" value="1"/>
</dbReference>
<dbReference type="RefSeq" id="WP_125092153.1">
    <property type="nucleotide sequence ID" value="NZ_RSAA01000020.1"/>
</dbReference>
<evidence type="ECO:0000256" key="5">
    <source>
        <dbReference type="ARBA" id="ARBA00023014"/>
    </source>
</evidence>
<dbReference type="GO" id="GO:0010181">
    <property type="term" value="F:FMN binding"/>
    <property type="evidence" value="ECO:0007669"/>
    <property type="project" value="InterPro"/>
</dbReference>
<dbReference type="SMART" id="SM00928">
    <property type="entry name" value="NADH_4Fe-4S"/>
    <property type="match status" value="1"/>
</dbReference>
<keyword evidence="4" id="KW-0408">Iron</keyword>
<feature type="domain" description="NADH-ubiquinone oxidoreductase 51kDa subunit iron-sulphur binding" evidence="6">
    <location>
        <begin position="476"/>
        <end position="522"/>
    </location>
</feature>
<dbReference type="GO" id="GO:0046872">
    <property type="term" value="F:metal ion binding"/>
    <property type="evidence" value="ECO:0007669"/>
    <property type="project" value="UniProtKB-KW"/>
</dbReference>
<dbReference type="GO" id="GO:0051539">
    <property type="term" value="F:4 iron, 4 sulfur cluster binding"/>
    <property type="evidence" value="ECO:0007669"/>
    <property type="project" value="UniProtKB-KW"/>
</dbReference>
<dbReference type="Pfam" id="PF01257">
    <property type="entry name" value="2Fe-2S_thioredx"/>
    <property type="match status" value="1"/>
</dbReference>
<evidence type="ECO:0000256" key="1">
    <source>
        <dbReference type="ARBA" id="ARBA00007523"/>
    </source>
</evidence>
<evidence type="ECO:0000313" key="7">
    <source>
        <dbReference type="EMBL" id="RRO14085.1"/>
    </source>
</evidence>
<dbReference type="Pfam" id="PF01512">
    <property type="entry name" value="Complex1_51K"/>
    <property type="match status" value="1"/>
</dbReference>
<dbReference type="InterPro" id="IPR037225">
    <property type="entry name" value="Nuo51_FMN-bd_sf"/>
</dbReference>
<keyword evidence="2" id="KW-0004">4Fe-4S</keyword>
<dbReference type="AlphaFoldDB" id="A0A426JLY3"/>
<dbReference type="InterPro" id="IPR036249">
    <property type="entry name" value="Thioredoxin-like_sf"/>
</dbReference>
<protein>
    <submittedName>
        <fullName evidence="7">Protein disulfide oxidoreductase</fullName>
    </submittedName>
</protein>
<dbReference type="EMBL" id="RSAA01000020">
    <property type="protein sequence ID" value="RRO14085.1"/>
    <property type="molecule type" value="Genomic_DNA"/>
</dbReference>
<dbReference type="Gene3D" id="1.20.1440.230">
    <property type="entry name" value="NADH-ubiquinone oxidoreductase 51kDa subunit, iron-sulphur binding domain"/>
    <property type="match status" value="1"/>
</dbReference>
<evidence type="ECO:0000313" key="8">
    <source>
        <dbReference type="Proteomes" id="UP000274515"/>
    </source>
</evidence>
<dbReference type="GO" id="GO:0008137">
    <property type="term" value="F:NADH dehydrogenase (ubiquinone) activity"/>
    <property type="evidence" value="ECO:0007669"/>
    <property type="project" value="InterPro"/>
</dbReference>
<dbReference type="PROSITE" id="PS00645">
    <property type="entry name" value="COMPLEX1_51K_2"/>
    <property type="match status" value="1"/>
</dbReference>
<keyword evidence="5" id="KW-0411">Iron-sulfur</keyword>
<dbReference type="Gene3D" id="3.10.20.600">
    <property type="match status" value="1"/>
</dbReference>
<sequence>MGRDAFVERERRFGRSDGRALGRLHDASAQHARIDQADLRAVADDLGRPVAALTGAAGFYADFAGVRGRRHVQMCAGTSCFVSAGGPTVPVAEAALGVTAGQASADGSRSLAGAYCLGYCYASPAALDRRTPITGPDIGERLRSTDLRSAPPPAIPYRATSGRTVVLAGLTGEEGSWQVWPQIVATGSPRAVRSEVARAGLRGRGGAEFPVADKWRAAATGPEPRFVVANGDEGDPGSFCDRLLLESDPDRVLEGLALAGFATGANRGVVFVRSEYPSAAEKVRDAVKSAREAGHLGRGVHGSPVDFDIEVVQGAGSYVAGEETALLHALQGFRGAVRPRPPYPTEHGLNGQPTSVNNVETLAAVPWVLRHGGTAYARLGNPVETGTKLVCLSQRFANPGVYEVEFGVSLRHLVDELGGGLDPGYRLRALQIGGPLGGFLSPDDLDVPLLAEDLAESGVGLGHGSLVAIDDRIYAWELLQHAWSFAAAESCGSCTPCRVGTHRGQELATQFPTSSRGILEQHDKVLSVMSAGSLCAFGRGVSAAVRSLLQVYPDELTGEEP</sequence>
<dbReference type="InterPro" id="IPR037207">
    <property type="entry name" value="Nuop51_4Fe4S-bd_sf"/>
</dbReference>
<comment type="similarity">
    <text evidence="1">Belongs to the complex I 51 kDa subunit family.</text>
</comment>
<proteinExistence type="inferred from homology"/>
<evidence type="ECO:0000256" key="4">
    <source>
        <dbReference type="ARBA" id="ARBA00023004"/>
    </source>
</evidence>
<dbReference type="SUPFAM" id="SSF52833">
    <property type="entry name" value="Thioredoxin-like"/>
    <property type="match status" value="1"/>
</dbReference>